<dbReference type="InterPro" id="IPR018366">
    <property type="entry name" value="CBM2_CS"/>
</dbReference>
<proteinExistence type="inferred from homology"/>
<evidence type="ECO:0000256" key="5">
    <source>
        <dbReference type="ARBA" id="ARBA00023326"/>
    </source>
</evidence>
<feature type="signal peptide" evidence="8">
    <location>
        <begin position="1"/>
        <end position="23"/>
    </location>
</feature>
<protein>
    <submittedName>
        <fullName evidence="10">Xyloglucanase</fullName>
    </submittedName>
</protein>
<keyword evidence="11" id="KW-1185">Reference proteome</keyword>
<evidence type="ECO:0000256" key="6">
    <source>
        <dbReference type="ARBA" id="ARBA00037986"/>
    </source>
</evidence>
<feature type="compositionally biased region" description="Low complexity" evidence="7">
    <location>
        <begin position="770"/>
        <end position="801"/>
    </location>
</feature>
<evidence type="ECO:0000313" key="10">
    <source>
        <dbReference type="EMBL" id="GAA1669408.1"/>
    </source>
</evidence>
<evidence type="ECO:0000256" key="4">
    <source>
        <dbReference type="ARBA" id="ARBA00023295"/>
    </source>
</evidence>
<evidence type="ECO:0000256" key="8">
    <source>
        <dbReference type="SAM" id="SignalP"/>
    </source>
</evidence>
<dbReference type="InterPro" id="IPR012291">
    <property type="entry name" value="CBM2_carb-bd_dom_sf"/>
</dbReference>
<dbReference type="Gene3D" id="2.60.40.290">
    <property type="match status" value="1"/>
</dbReference>
<feature type="region of interest" description="Disordered" evidence="7">
    <location>
        <begin position="765"/>
        <end position="807"/>
    </location>
</feature>
<keyword evidence="2" id="KW-0378">Hydrolase</keyword>
<reference evidence="10 11" key="1">
    <citation type="journal article" date="2019" name="Int. J. Syst. Evol. Microbiol.">
        <title>The Global Catalogue of Microorganisms (GCM) 10K type strain sequencing project: providing services to taxonomists for standard genome sequencing and annotation.</title>
        <authorList>
            <consortium name="The Broad Institute Genomics Platform"/>
            <consortium name="The Broad Institute Genome Sequencing Center for Infectious Disease"/>
            <person name="Wu L."/>
            <person name="Ma J."/>
        </authorList>
    </citation>
    <scope>NUCLEOTIDE SEQUENCE [LARGE SCALE GENOMIC DNA]</scope>
    <source>
        <strain evidence="10 11">JCM 16001</strain>
    </source>
</reference>
<dbReference type="PROSITE" id="PS51173">
    <property type="entry name" value="CBM2"/>
    <property type="match status" value="1"/>
</dbReference>
<dbReference type="Gene3D" id="2.130.10.10">
    <property type="entry name" value="YVTN repeat-like/Quinoprotein amine dehydrogenase"/>
    <property type="match status" value="2"/>
</dbReference>
<dbReference type="Pfam" id="PF00553">
    <property type="entry name" value="CBM_2"/>
    <property type="match status" value="1"/>
</dbReference>
<dbReference type="SMART" id="SM00637">
    <property type="entry name" value="CBD_II"/>
    <property type="match status" value="1"/>
</dbReference>
<dbReference type="InterPro" id="IPR001919">
    <property type="entry name" value="CBD2"/>
</dbReference>
<evidence type="ECO:0000256" key="3">
    <source>
        <dbReference type="ARBA" id="ARBA00023277"/>
    </source>
</evidence>
<comment type="similarity">
    <text evidence="6">Belongs to the glycosyl hydrolase 74 family.</text>
</comment>
<keyword evidence="5" id="KW-0624">Polysaccharide degradation</keyword>
<gene>
    <name evidence="10" type="ORF">GCM10009830_13950</name>
</gene>
<dbReference type="Proteomes" id="UP001499851">
    <property type="component" value="Unassembled WGS sequence"/>
</dbReference>
<evidence type="ECO:0000256" key="2">
    <source>
        <dbReference type="ARBA" id="ARBA00022801"/>
    </source>
</evidence>
<accession>A0ABN2GDC5</accession>
<dbReference type="PANTHER" id="PTHR43739:SF2">
    <property type="entry name" value="OLIGOXYLOGLUCAN-REDUCING END-SPECIFIC XYLOGLUCANASE-RELATED"/>
    <property type="match status" value="1"/>
</dbReference>
<dbReference type="PROSITE" id="PS00561">
    <property type="entry name" value="CBM2_A"/>
    <property type="match status" value="1"/>
</dbReference>
<keyword evidence="1 8" id="KW-0732">Signal</keyword>
<dbReference type="SUPFAM" id="SSF49384">
    <property type="entry name" value="Carbohydrate-binding domain"/>
    <property type="match status" value="1"/>
</dbReference>
<keyword evidence="3" id="KW-0119">Carbohydrate metabolism</keyword>
<evidence type="ECO:0000256" key="7">
    <source>
        <dbReference type="SAM" id="MobiDB-lite"/>
    </source>
</evidence>
<dbReference type="SUPFAM" id="SSF110296">
    <property type="entry name" value="Oligoxyloglucan reducing end-specific cellobiohydrolase"/>
    <property type="match status" value="2"/>
</dbReference>
<feature type="domain" description="CBM2" evidence="9">
    <location>
        <begin position="800"/>
        <end position="905"/>
    </location>
</feature>
<dbReference type="CDD" id="cd15482">
    <property type="entry name" value="Sialidase_non-viral"/>
    <property type="match status" value="2"/>
</dbReference>
<dbReference type="PANTHER" id="PTHR43739">
    <property type="entry name" value="XYLOGLUCANASE (EUROFUNG)"/>
    <property type="match status" value="1"/>
</dbReference>
<dbReference type="RefSeq" id="WP_344483661.1">
    <property type="nucleotide sequence ID" value="NZ_BAAAQF010000005.1"/>
</dbReference>
<dbReference type="EMBL" id="BAAAQF010000005">
    <property type="protein sequence ID" value="GAA1669408.1"/>
    <property type="molecule type" value="Genomic_DNA"/>
</dbReference>
<keyword evidence="4" id="KW-0326">Glycosidase</keyword>
<dbReference type="InterPro" id="IPR008965">
    <property type="entry name" value="CBM2/CBM3_carb-bd_dom_sf"/>
</dbReference>
<feature type="chain" id="PRO_5045118297" evidence="8">
    <location>
        <begin position="24"/>
        <end position="905"/>
    </location>
</feature>
<evidence type="ECO:0000256" key="1">
    <source>
        <dbReference type="ARBA" id="ARBA00022729"/>
    </source>
</evidence>
<evidence type="ECO:0000259" key="9">
    <source>
        <dbReference type="PROSITE" id="PS51173"/>
    </source>
</evidence>
<evidence type="ECO:0000313" key="11">
    <source>
        <dbReference type="Proteomes" id="UP001499851"/>
    </source>
</evidence>
<dbReference type="InterPro" id="IPR052025">
    <property type="entry name" value="Xyloglucanase_GH74"/>
</dbReference>
<name>A0ABN2GDC5_9ACTN</name>
<dbReference type="InterPro" id="IPR015943">
    <property type="entry name" value="WD40/YVTN_repeat-like_dom_sf"/>
</dbReference>
<sequence>MSRTRGIGLVTVGAVTLATAAVATVTAHSQDVEAQAETYEWSNAAVAGGGFVPGIVFNETEEDLIYARTDIGGLYRWQEGSQTWKPLLDWVGWDDWGYTGVVSVASDPVDPERVYAAVGTYTNDWDPNNGAVLYSDDRGDTWGVAELPFKQGGNMPGRGMGERLAIDPTDNSTLYLGAPSGNGLWKSTDYGRTWAEVQSFPNAGDFVVTPGDPYLGDNQGVLWTEFHGSSVYVGVADPDNPVYVSSNDGATWAPLAGAAQIGTVDGYDNLPKQAAVDEVNGYLYIITAWDPGPYNGPPADGARGGSVWRYQIATGTWTEIHPGPNAASYQGFGFGGLTLDAQDPGTLMVTSVNAWWPDETTYRSTDSGATWTQSWSFNGYPNRVNRYTIDASSVGWLDWGTSPSAPEQNPKWGWMIDSMAIDPHDSDRVMWGTGATIYGSTNLTNWDANTTFTVTPMVHGLEETAVQDLAAPPSGPELYSALGDIGGFAHTSLTTVPGDFFLAPAQTTATSIDFAELSPSTVVRVGHLDGTVNIGVSTSSGSSWWAGQVPSGATGGGTVAVTANAGAIVWAPDGLAPQRSTTYGSSWTAVTGLPTGARVESDRADANRVYGFGGGRFYYSANGGASFTQAAFTGFPATGNVRFGAVPGKAGHVWLAGGAPDGTYGMWRSTDGGVSWTQVGGFDQADTVGFGAAAPGQSYPAVYASASRGGERGIWRSVDQGATWTRINDDAHQWGWTGSAITGDPNVFGRVYIGTNGRGVIVGESSDYDPGTPTGTVSPTVSPTTSVSPTVSPSPTQTPTGGPTGSCTAAWSSSNAWPGGYQGSVTVTNSSGSAKTGWTLTWTFANGEQIGSLWGGRWTQSGSTVTVTSESWNGSLANGASATVGYTASMPGSAPVRPTPTCTVS</sequence>
<comment type="caution">
    <text evidence="10">The sequence shown here is derived from an EMBL/GenBank/DDBJ whole genome shotgun (WGS) entry which is preliminary data.</text>
</comment>
<organism evidence="10 11">
    <name type="scientific">Glycomyces endophyticus</name>
    <dbReference type="NCBI Taxonomy" id="480996"/>
    <lineage>
        <taxon>Bacteria</taxon>
        <taxon>Bacillati</taxon>
        <taxon>Actinomycetota</taxon>
        <taxon>Actinomycetes</taxon>
        <taxon>Glycomycetales</taxon>
        <taxon>Glycomycetaceae</taxon>
        <taxon>Glycomyces</taxon>
    </lineage>
</organism>